<evidence type="ECO:0000259" key="15">
    <source>
        <dbReference type="PROSITE" id="PS50089"/>
    </source>
</evidence>
<evidence type="ECO:0000256" key="14">
    <source>
        <dbReference type="SAM" id="MobiDB-lite"/>
    </source>
</evidence>
<dbReference type="GO" id="GO:0007166">
    <property type="term" value="P:cell surface receptor signaling pathway"/>
    <property type="evidence" value="ECO:0007669"/>
    <property type="project" value="InterPro"/>
</dbReference>
<dbReference type="GO" id="GO:0043409">
    <property type="term" value="P:negative regulation of MAPK cascade"/>
    <property type="evidence" value="ECO:0007669"/>
    <property type="project" value="Ensembl"/>
</dbReference>
<dbReference type="Gene3D" id="3.30.40.10">
    <property type="entry name" value="Zinc/RING finger domain, C3HC4 (zinc finger)"/>
    <property type="match status" value="1"/>
</dbReference>
<dbReference type="Pfam" id="PF13920">
    <property type="entry name" value="zf-C3HC4_3"/>
    <property type="match status" value="1"/>
</dbReference>
<dbReference type="SUPFAM" id="SSF57850">
    <property type="entry name" value="RING/U-box"/>
    <property type="match status" value="1"/>
</dbReference>
<dbReference type="UniPathway" id="UPA00143"/>
<dbReference type="InterPro" id="IPR011992">
    <property type="entry name" value="EF-hand-dom_pair"/>
</dbReference>
<dbReference type="Gene3D" id="3.30.505.10">
    <property type="entry name" value="SH2 domain"/>
    <property type="match status" value="1"/>
</dbReference>
<dbReference type="PROSITE" id="PS00518">
    <property type="entry name" value="ZF_RING_1"/>
    <property type="match status" value="1"/>
</dbReference>
<dbReference type="Bgee" id="ENSCATG00000041711">
    <property type="expression patterns" value="Expressed in colon and 3 other cell types or tissues"/>
</dbReference>
<dbReference type="Pfam" id="PF02762">
    <property type="entry name" value="Cbl_N3"/>
    <property type="match status" value="1"/>
</dbReference>
<evidence type="ECO:0000256" key="7">
    <source>
        <dbReference type="ARBA" id="ARBA00022786"/>
    </source>
</evidence>
<comment type="function">
    <text evidence="13">E3 ubiquitin-protein ligase which accepts ubiquitin from specific E2 ubiquitin-conjugating enzymes, and transfers it to substrates, generally promoting their degradation by the proteasome.</text>
</comment>
<dbReference type="Gene3D" id="1.20.930.20">
    <property type="entry name" value="Adaptor protein Cbl, N-terminal domain"/>
    <property type="match status" value="1"/>
</dbReference>
<sequence length="571" mass="62918">MEPHYVAQAGLELPGSRNPPTSATQKAGITSISHRSRPPNPTSRRRTCQILQPPPALETLVPAGPSPVLWGPPSPFTLGEAAPTPAAPVPPGIREAPMAVAVAPWGRQWEEARALGRAVRMLQRLEEQCSDPRLSLSPPSLRDLLPRTAQLLREVARAQRAAGRGGPGGPGGSRDFLLVYLANLEAKSRQLGALLPPRGRRSANDELFRAGSSLRRQLAKLAIIFSHMHAELHALFPGGKYCGHVYQLTKAPAHIFWRERCGARCVLPWAEFESLLGTCHPVEPGCTALALRTTIDLTCSGHVSIFEFDVFTRLFQPWPTLLKNWQLLAVNHPGYMAFLTYNEVQERLQACRDKPGSYIFRPSCTRLGQWAIGYVSSDGSILQTIPANKPLSQVLLEGQKDGFYLYPDGKNHNPDLTELDQAEAQQRIHVSEEQLQLYWAMDSTFELCKICAESNKDVKIEPCGHLLCSRCLAAWQHSDSQTCPFCRCKIKGWETVSIYEFHGQATAEDSEDGSDQEGRELELEQAPVLAPQLPPRPDLPPRKPRNAQPKVRLLKGNSPPAALGPQDPAPA</sequence>
<reference evidence="17" key="2">
    <citation type="submission" date="2025-09" db="UniProtKB">
        <authorList>
            <consortium name="Ensembl"/>
        </authorList>
    </citation>
    <scope>IDENTIFICATION</scope>
</reference>
<dbReference type="FunFam" id="1.10.238.10:FF:000182">
    <property type="entry name" value="E3 ubiquitin-protein ligase CBL-C"/>
    <property type="match status" value="1"/>
</dbReference>
<keyword evidence="4 13" id="KW-0479">Metal-binding</keyword>
<dbReference type="EC" id="2.3.2.27" evidence="13"/>
<organism evidence="17 18">
    <name type="scientific">Cercocebus atys</name>
    <name type="common">Sooty mangabey</name>
    <name type="synonym">Cercocebus torquatus atys</name>
    <dbReference type="NCBI Taxonomy" id="9531"/>
    <lineage>
        <taxon>Eukaryota</taxon>
        <taxon>Metazoa</taxon>
        <taxon>Chordata</taxon>
        <taxon>Craniata</taxon>
        <taxon>Vertebrata</taxon>
        <taxon>Euteleostomi</taxon>
        <taxon>Mammalia</taxon>
        <taxon>Eutheria</taxon>
        <taxon>Euarchontoglires</taxon>
        <taxon>Primates</taxon>
        <taxon>Haplorrhini</taxon>
        <taxon>Catarrhini</taxon>
        <taxon>Cercopithecidae</taxon>
        <taxon>Cercopithecinae</taxon>
        <taxon>Cercocebus</taxon>
    </lineage>
</organism>
<dbReference type="SMART" id="SM00184">
    <property type="entry name" value="RING"/>
    <property type="match status" value="1"/>
</dbReference>
<keyword evidence="8 13" id="KW-0862">Zinc</keyword>
<dbReference type="GO" id="GO:0005509">
    <property type="term" value="F:calcium ion binding"/>
    <property type="evidence" value="ECO:0007669"/>
    <property type="project" value="UniProtKB-UniRule"/>
</dbReference>
<dbReference type="GO" id="GO:0005154">
    <property type="term" value="F:epidermal growth factor receptor binding"/>
    <property type="evidence" value="ECO:0007669"/>
    <property type="project" value="Ensembl"/>
</dbReference>
<dbReference type="GO" id="GO:0030971">
    <property type="term" value="F:receptor tyrosine kinase binding"/>
    <property type="evidence" value="ECO:0007669"/>
    <property type="project" value="TreeGrafter"/>
</dbReference>
<dbReference type="GO" id="GO:0017124">
    <property type="term" value="F:SH3 domain binding"/>
    <property type="evidence" value="ECO:0007669"/>
    <property type="project" value="UniProtKB-KW"/>
</dbReference>
<keyword evidence="2" id="KW-0597">Phosphoprotein</keyword>
<feature type="domain" description="Cbl-PTB" evidence="16">
    <location>
        <begin position="104"/>
        <end position="418"/>
    </location>
</feature>
<dbReference type="OMA" id="NIRLEPC"/>
<dbReference type="FunFam" id="3.30.40.10:FF:000367">
    <property type="entry name" value="Cbl proto-oncogene C"/>
    <property type="match status" value="1"/>
</dbReference>
<dbReference type="InterPro" id="IPR001841">
    <property type="entry name" value="Znf_RING"/>
</dbReference>
<dbReference type="CDD" id="cd09920">
    <property type="entry name" value="SH2_Cbl-b_TKB"/>
    <property type="match status" value="1"/>
</dbReference>
<dbReference type="InterPro" id="IPR013083">
    <property type="entry name" value="Znf_RING/FYVE/PHD"/>
</dbReference>
<dbReference type="PANTHER" id="PTHR23007">
    <property type="entry name" value="CBL"/>
    <property type="match status" value="1"/>
</dbReference>
<dbReference type="InterPro" id="IPR036860">
    <property type="entry name" value="SH2_dom_sf"/>
</dbReference>
<comment type="catalytic activity">
    <reaction evidence="1 13">
        <text>S-ubiquitinyl-[E2 ubiquitin-conjugating enzyme]-L-cysteine + [acceptor protein]-L-lysine = [E2 ubiquitin-conjugating enzyme]-L-cysteine + N(6)-ubiquitinyl-[acceptor protein]-L-lysine.</text>
        <dbReference type="EC" id="2.3.2.27"/>
    </reaction>
</comment>
<comment type="domain">
    <text evidence="13">The N-terminus is composed of the phosphotyrosine binding (PTB) domain, a short linker region and the RING-type zinc finger. The PTB domain, which is also called TKB (tyrosine kinase binding) domain, is composed of three different subdomains: a four-helix bundle (4H), a calcium-binding EF hand and a divergent SH2 domain.</text>
</comment>
<name>A0A2K5NKE9_CERAT</name>
<dbReference type="GO" id="GO:0050821">
    <property type="term" value="P:protein stabilization"/>
    <property type="evidence" value="ECO:0007669"/>
    <property type="project" value="Ensembl"/>
</dbReference>
<dbReference type="PRINTS" id="PR02045">
    <property type="entry name" value="F138DOMAIN"/>
</dbReference>
<evidence type="ECO:0000256" key="11">
    <source>
        <dbReference type="ARBA" id="ARBA00023036"/>
    </source>
</evidence>
<dbReference type="PROSITE" id="PS51506">
    <property type="entry name" value="CBL_PTB"/>
    <property type="match status" value="1"/>
</dbReference>
<dbReference type="SUPFAM" id="SSF47473">
    <property type="entry name" value="EF-hand"/>
    <property type="match status" value="1"/>
</dbReference>
<evidence type="ECO:0000259" key="16">
    <source>
        <dbReference type="PROSITE" id="PS51506"/>
    </source>
</evidence>
<dbReference type="InterPro" id="IPR014741">
    <property type="entry name" value="Adaptor_Cbl_EF_hand-like"/>
</dbReference>
<keyword evidence="9 13" id="KW-0106">Calcium</keyword>
<dbReference type="GO" id="GO:0042059">
    <property type="term" value="P:negative regulation of epidermal growth factor receptor signaling pathway"/>
    <property type="evidence" value="ECO:0007669"/>
    <property type="project" value="Ensembl"/>
</dbReference>
<evidence type="ECO:0000256" key="8">
    <source>
        <dbReference type="ARBA" id="ARBA00022833"/>
    </source>
</evidence>
<dbReference type="GO" id="GO:0016567">
    <property type="term" value="P:protein ubiquitination"/>
    <property type="evidence" value="ECO:0007669"/>
    <property type="project" value="UniProtKB-UniPathway"/>
</dbReference>
<protein>
    <recommendedName>
        <fullName evidence="13">E3 ubiquitin-protein ligase CBL</fullName>
        <ecNumber evidence="13">2.3.2.27</ecNumber>
    </recommendedName>
</protein>
<dbReference type="GO" id="GO:0061630">
    <property type="term" value="F:ubiquitin protein ligase activity"/>
    <property type="evidence" value="ECO:0007669"/>
    <property type="project" value="UniProtKB-EC"/>
</dbReference>
<dbReference type="InterPro" id="IPR003153">
    <property type="entry name" value="Adaptor_Cbl_N_hlx"/>
</dbReference>
<keyword evidence="6 12" id="KW-0863">Zinc-finger</keyword>
<dbReference type="GO" id="GO:0005886">
    <property type="term" value="C:plasma membrane"/>
    <property type="evidence" value="ECO:0007669"/>
    <property type="project" value="TreeGrafter"/>
</dbReference>
<keyword evidence="7 13" id="KW-0833">Ubl conjugation pathway</keyword>
<dbReference type="FunFam" id="1.20.930.20:FF:000004">
    <property type="entry name" value="E3 ubiquitin-protein ligase CBL-C"/>
    <property type="match status" value="1"/>
</dbReference>
<evidence type="ECO:0000256" key="3">
    <source>
        <dbReference type="ARBA" id="ARBA00022679"/>
    </source>
</evidence>
<feature type="compositionally biased region" description="Polar residues" evidence="14">
    <location>
        <begin position="18"/>
        <end position="33"/>
    </location>
</feature>
<accession>A0A2K5NKE9</accession>
<dbReference type="PANTHER" id="PTHR23007:SF12">
    <property type="entry name" value="E3 UBIQUITIN-PROTEIN LIGASE CBL-C"/>
    <property type="match status" value="1"/>
</dbReference>
<dbReference type="InterPro" id="IPR024162">
    <property type="entry name" value="Adaptor_Cbl"/>
</dbReference>
<dbReference type="Pfam" id="PF02262">
    <property type="entry name" value="Cbl_N"/>
    <property type="match status" value="1"/>
</dbReference>
<keyword evidence="10" id="KW-0832">Ubl conjugation</keyword>
<evidence type="ECO:0000313" key="17">
    <source>
        <dbReference type="Ensembl" id="ENSCATP00000038009.1"/>
    </source>
</evidence>
<dbReference type="Pfam" id="PF02761">
    <property type="entry name" value="Cbl_N2"/>
    <property type="match status" value="1"/>
</dbReference>
<evidence type="ECO:0000256" key="1">
    <source>
        <dbReference type="ARBA" id="ARBA00000900"/>
    </source>
</evidence>
<feature type="region of interest" description="Disordered" evidence="14">
    <location>
        <begin position="1"/>
        <end position="47"/>
    </location>
</feature>
<evidence type="ECO:0000256" key="13">
    <source>
        <dbReference type="RuleBase" id="RU367001"/>
    </source>
</evidence>
<dbReference type="Proteomes" id="UP000233060">
    <property type="component" value="Unassembled WGS sequence"/>
</dbReference>
<keyword evidence="5" id="KW-0677">Repeat</keyword>
<feature type="domain" description="RING-type" evidence="15">
    <location>
        <begin position="448"/>
        <end position="487"/>
    </location>
</feature>
<comment type="pathway">
    <text evidence="13">Protein modification; protein ubiquitination.</text>
</comment>
<dbReference type="STRING" id="9531.ENSCATP00000038009"/>
<dbReference type="GeneTree" id="ENSGT00940000162336"/>
<keyword evidence="18" id="KW-1185">Reference proteome</keyword>
<keyword evidence="3 13" id="KW-0808">Transferase</keyword>
<dbReference type="SUPFAM" id="SSF47668">
    <property type="entry name" value="N-terminal domain of cbl (N-cbl)"/>
    <property type="match status" value="1"/>
</dbReference>
<dbReference type="FunFam" id="3.30.505.10:FF:000007">
    <property type="entry name" value="E3 ubiquitin-protein ligase CBL"/>
    <property type="match status" value="1"/>
</dbReference>
<evidence type="ECO:0000256" key="10">
    <source>
        <dbReference type="ARBA" id="ARBA00022843"/>
    </source>
</evidence>
<dbReference type="InterPro" id="IPR017907">
    <property type="entry name" value="Znf_RING_CS"/>
</dbReference>
<feature type="region of interest" description="Disordered" evidence="14">
    <location>
        <begin position="506"/>
        <end position="571"/>
    </location>
</feature>
<dbReference type="InterPro" id="IPR024159">
    <property type="entry name" value="Cbl_PTB"/>
</dbReference>
<evidence type="ECO:0000256" key="5">
    <source>
        <dbReference type="ARBA" id="ARBA00022737"/>
    </source>
</evidence>
<dbReference type="GO" id="GO:0045121">
    <property type="term" value="C:membrane raft"/>
    <property type="evidence" value="ECO:0007669"/>
    <property type="project" value="TreeGrafter"/>
</dbReference>
<reference evidence="17" key="1">
    <citation type="submission" date="2025-08" db="UniProtKB">
        <authorList>
            <consortium name="Ensembl"/>
        </authorList>
    </citation>
    <scope>IDENTIFICATION</scope>
</reference>
<keyword evidence="11" id="KW-0729">SH3-binding</keyword>
<evidence type="ECO:0000256" key="4">
    <source>
        <dbReference type="ARBA" id="ARBA00022723"/>
    </source>
</evidence>
<dbReference type="GO" id="GO:0008270">
    <property type="term" value="F:zinc ion binding"/>
    <property type="evidence" value="ECO:0007669"/>
    <property type="project" value="UniProtKB-KW"/>
</dbReference>
<gene>
    <name evidence="17" type="primary">CBLC</name>
</gene>
<dbReference type="GO" id="GO:1990790">
    <property type="term" value="P:response to glial cell derived neurotrophic factor"/>
    <property type="evidence" value="ECO:0007669"/>
    <property type="project" value="Ensembl"/>
</dbReference>
<dbReference type="InterPro" id="IPR014742">
    <property type="entry name" value="Adaptor_Cbl_SH2-like"/>
</dbReference>
<dbReference type="SUPFAM" id="SSF55550">
    <property type="entry name" value="SH2 domain"/>
    <property type="match status" value="1"/>
</dbReference>
<dbReference type="GO" id="GO:0043524">
    <property type="term" value="P:negative regulation of neuron apoptotic process"/>
    <property type="evidence" value="ECO:0007669"/>
    <property type="project" value="Ensembl"/>
</dbReference>
<dbReference type="AlphaFoldDB" id="A0A2K5NKE9"/>
<evidence type="ECO:0000313" key="18">
    <source>
        <dbReference type="Proteomes" id="UP000233060"/>
    </source>
</evidence>
<evidence type="ECO:0000256" key="6">
    <source>
        <dbReference type="ARBA" id="ARBA00022771"/>
    </source>
</evidence>
<evidence type="ECO:0000256" key="12">
    <source>
        <dbReference type="PROSITE-ProRule" id="PRU00175"/>
    </source>
</evidence>
<dbReference type="Ensembl" id="ENSCATT00000062311.1">
    <property type="protein sequence ID" value="ENSCATP00000038009.1"/>
    <property type="gene ID" value="ENSCATG00000041711.1"/>
</dbReference>
<dbReference type="PROSITE" id="PS50089">
    <property type="entry name" value="ZF_RING_2"/>
    <property type="match status" value="1"/>
</dbReference>
<dbReference type="Gene3D" id="1.10.238.10">
    <property type="entry name" value="EF-hand"/>
    <property type="match status" value="1"/>
</dbReference>
<dbReference type="InterPro" id="IPR036537">
    <property type="entry name" value="Adaptor_Cbl_N_dom_sf"/>
</dbReference>
<dbReference type="GO" id="GO:0006511">
    <property type="term" value="P:ubiquitin-dependent protein catabolic process"/>
    <property type="evidence" value="ECO:0007669"/>
    <property type="project" value="Ensembl"/>
</dbReference>
<evidence type="ECO:0000256" key="2">
    <source>
        <dbReference type="ARBA" id="ARBA00022553"/>
    </source>
</evidence>
<evidence type="ECO:0000256" key="9">
    <source>
        <dbReference type="ARBA" id="ARBA00022837"/>
    </source>
</evidence>
<proteinExistence type="predicted"/>
<dbReference type="GO" id="GO:0001784">
    <property type="term" value="F:phosphotyrosine residue binding"/>
    <property type="evidence" value="ECO:0007669"/>
    <property type="project" value="UniProtKB-UniRule"/>
</dbReference>